<dbReference type="InterPro" id="IPR011009">
    <property type="entry name" value="Kinase-like_dom_sf"/>
</dbReference>
<dbReference type="Gene3D" id="2.40.160.120">
    <property type="match status" value="1"/>
</dbReference>
<dbReference type="Gene3D" id="1.10.510.10">
    <property type="entry name" value="Transferase(Phosphotransferase) domain 1"/>
    <property type="match status" value="1"/>
</dbReference>
<dbReference type="Pfam" id="PF07714">
    <property type="entry name" value="PK_Tyr_Ser-Thr"/>
    <property type="match status" value="1"/>
</dbReference>
<feature type="domain" description="Serine-threonine/tyrosine-protein kinase catalytic" evidence="1">
    <location>
        <begin position="2"/>
        <end position="35"/>
    </location>
</feature>
<dbReference type="Proteomes" id="UP000652761">
    <property type="component" value="Unassembled WGS sequence"/>
</dbReference>
<comment type="caution">
    <text evidence="2">The sequence shown here is derived from an EMBL/GenBank/DDBJ whole genome shotgun (WGS) entry which is preliminary data.</text>
</comment>
<sequence length="169" mass="19352">GYMSPEYALDGIFSEKSDVFSFGVIVLEIITGKKSRCDKVLEVVFVTHGLCHFLCLSQLMEYCHLLDLADECEDPYMRLVYASSWAICVYFAYQQTWKPFNPILGETYEMVNHGGFTFISEHVIVSHHPPMSAGHADNEHFTYDVTSKLKTKFLGCVSCWQVQDCTFLY</sequence>
<dbReference type="Pfam" id="PF01237">
    <property type="entry name" value="Oxysterol_BP"/>
    <property type="match status" value="1"/>
</dbReference>
<dbReference type="OrthoDB" id="187462at2759"/>
<proteinExistence type="predicted"/>
<dbReference type="SUPFAM" id="SSF144000">
    <property type="entry name" value="Oxysterol-binding protein-like"/>
    <property type="match status" value="1"/>
</dbReference>
<protein>
    <recommendedName>
        <fullName evidence="1">Serine-threonine/tyrosine-protein kinase catalytic domain-containing protein</fullName>
    </recommendedName>
</protein>
<dbReference type="PANTHER" id="PTHR10972:SF136">
    <property type="entry name" value="OXYSTEROL-BINDING PROTEIN 8"/>
    <property type="match status" value="1"/>
</dbReference>
<dbReference type="GO" id="GO:0005829">
    <property type="term" value="C:cytosol"/>
    <property type="evidence" value="ECO:0007669"/>
    <property type="project" value="TreeGrafter"/>
</dbReference>
<dbReference type="GO" id="GO:0032934">
    <property type="term" value="F:sterol binding"/>
    <property type="evidence" value="ECO:0007669"/>
    <property type="project" value="TreeGrafter"/>
</dbReference>
<dbReference type="SUPFAM" id="SSF56112">
    <property type="entry name" value="Protein kinase-like (PK-like)"/>
    <property type="match status" value="1"/>
</dbReference>
<feature type="non-terminal residue" evidence="2">
    <location>
        <position position="1"/>
    </location>
</feature>
<dbReference type="EMBL" id="NMUH01000919">
    <property type="protein sequence ID" value="MQL86687.1"/>
    <property type="molecule type" value="Genomic_DNA"/>
</dbReference>
<accession>A0A843UW45</accession>
<dbReference type="InterPro" id="IPR000648">
    <property type="entry name" value="Oxysterol-bd"/>
</dbReference>
<name>A0A843UW45_COLES</name>
<keyword evidence="3" id="KW-1185">Reference proteome</keyword>
<evidence type="ECO:0000313" key="2">
    <source>
        <dbReference type="EMBL" id="MQL86687.1"/>
    </source>
</evidence>
<evidence type="ECO:0000259" key="1">
    <source>
        <dbReference type="Pfam" id="PF07714"/>
    </source>
</evidence>
<organism evidence="2 3">
    <name type="scientific">Colocasia esculenta</name>
    <name type="common">Wild taro</name>
    <name type="synonym">Arum esculentum</name>
    <dbReference type="NCBI Taxonomy" id="4460"/>
    <lineage>
        <taxon>Eukaryota</taxon>
        <taxon>Viridiplantae</taxon>
        <taxon>Streptophyta</taxon>
        <taxon>Embryophyta</taxon>
        <taxon>Tracheophyta</taxon>
        <taxon>Spermatophyta</taxon>
        <taxon>Magnoliopsida</taxon>
        <taxon>Liliopsida</taxon>
        <taxon>Araceae</taxon>
        <taxon>Aroideae</taxon>
        <taxon>Colocasieae</taxon>
        <taxon>Colocasia</taxon>
    </lineage>
</organism>
<dbReference type="AlphaFoldDB" id="A0A843UW45"/>
<dbReference type="PANTHER" id="PTHR10972">
    <property type="entry name" value="OXYSTEROL-BINDING PROTEIN-RELATED"/>
    <property type="match status" value="1"/>
</dbReference>
<dbReference type="GO" id="GO:0004672">
    <property type="term" value="F:protein kinase activity"/>
    <property type="evidence" value="ECO:0007669"/>
    <property type="project" value="InterPro"/>
</dbReference>
<dbReference type="InterPro" id="IPR001245">
    <property type="entry name" value="Ser-Thr/Tyr_kinase_cat_dom"/>
</dbReference>
<dbReference type="InterPro" id="IPR037239">
    <property type="entry name" value="OSBP_sf"/>
</dbReference>
<gene>
    <name evidence="2" type="ORF">Taro_019220</name>
</gene>
<reference evidence="2" key="1">
    <citation type="submission" date="2017-07" db="EMBL/GenBank/DDBJ databases">
        <title>Taro Niue Genome Assembly and Annotation.</title>
        <authorList>
            <person name="Atibalentja N."/>
            <person name="Keating K."/>
            <person name="Fields C.J."/>
        </authorList>
    </citation>
    <scope>NUCLEOTIDE SEQUENCE</scope>
    <source>
        <strain evidence="2">Niue_2</strain>
        <tissue evidence="2">Leaf</tissue>
    </source>
</reference>
<dbReference type="GO" id="GO:0016020">
    <property type="term" value="C:membrane"/>
    <property type="evidence" value="ECO:0007669"/>
    <property type="project" value="TreeGrafter"/>
</dbReference>
<evidence type="ECO:0000313" key="3">
    <source>
        <dbReference type="Proteomes" id="UP000652761"/>
    </source>
</evidence>